<dbReference type="GO" id="GO:0016627">
    <property type="term" value="F:oxidoreductase activity, acting on the CH-CH group of donors"/>
    <property type="evidence" value="ECO:0007669"/>
    <property type="project" value="InterPro"/>
</dbReference>
<gene>
    <name evidence="3" type="ORF">BST20_08395</name>
    <name evidence="2" type="ORF">MBRA_21210</name>
</gene>
<dbReference type="InterPro" id="IPR046373">
    <property type="entry name" value="Acyl-CoA_Oxase/DH_mid-dom_sf"/>
</dbReference>
<dbReference type="EMBL" id="MVHM01000003">
    <property type="protein sequence ID" value="ORA39759.1"/>
    <property type="molecule type" value="Genomic_DNA"/>
</dbReference>
<dbReference type="EMBL" id="AP022606">
    <property type="protein sequence ID" value="BBZ11926.1"/>
    <property type="molecule type" value="Genomic_DNA"/>
</dbReference>
<evidence type="ECO:0000313" key="4">
    <source>
        <dbReference type="Proteomes" id="UP000192441"/>
    </source>
</evidence>
<reference evidence="2" key="3">
    <citation type="submission" date="2020-02" db="EMBL/GenBank/DDBJ databases">
        <authorList>
            <person name="Matsumoto Y."/>
            <person name="Motooka D."/>
            <person name="Nakamura S."/>
        </authorList>
    </citation>
    <scope>NUCLEOTIDE SEQUENCE</scope>
    <source>
        <strain evidence="2">JCM 12687</strain>
    </source>
</reference>
<evidence type="ECO:0000259" key="1">
    <source>
        <dbReference type="Pfam" id="PF02771"/>
    </source>
</evidence>
<organism evidence="3 4">
    <name type="scientific">Mycobacterium branderi</name>
    <dbReference type="NCBI Taxonomy" id="43348"/>
    <lineage>
        <taxon>Bacteria</taxon>
        <taxon>Bacillati</taxon>
        <taxon>Actinomycetota</taxon>
        <taxon>Actinomycetes</taxon>
        <taxon>Mycobacteriales</taxon>
        <taxon>Mycobacteriaceae</taxon>
        <taxon>Mycobacterium</taxon>
    </lineage>
</organism>
<dbReference type="InterPro" id="IPR009100">
    <property type="entry name" value="AcylCoA_DH/oxidase_NM_dom_sf"/>
</dbReference>
<dbReference type="GO" id="GO:0050660">
    <property type="term" value="F:flavin adenine dinucleotide binding"/>
    <property type="evidence" value="ECO:0007669"/>
    <property type="project" value="InterPro"/>
</dbReference>
<dbReference type="Proteomes" id="UP000192441">
    <property type="component" value="Unassembled WGS sequence"/>
</dbReference>
<feature type="domain" description="Acyl-CoA dehydrogenase/oxidase N-terminal" evidence="1">
    <location>
        <begin position="10"/>
        <end position="99"/>
    </location>
</feature>
<proteinExistence type="predicted"/>
<dbReference type="RefSeq" id="WP_083131238.1">
    <property type="nucleotide sequence ID" value="NZ_AP022606.1"/>
</dbReference>
<dbReference type="InterPro" id="IPR037069">
    <property type="entry name" value="AcylCoA_DH/ox_N_sf"/>
</dbReference>
<evidence type="ECO:0000313" key="2">
    <source>
        <dbReference type="EMBL" id="BBZ11926.1"/>
    </source>
</evidence>
<dbReference type="Proteomes" id="UP000467379">
    <property type="component" value="Chromosome"/>
</dbReference>
<name>A0A7I7W2Y8_9MYCO</name>
<dbReference type="AlphaFoldDB" id="A0A7I7W2Y8"/>
<sequence>MAKAESVLTAVRALLPAIAEAAADVDRNGAVDPGTVARLQEAGFFSMLQPTSFGGLEGEPDDYLAATREISAACTSTGWLAGMLGVSTWHLALFDERAQHDVWDSDRRALLCASYAPTGRLERVNGDFRLSGRWSHCTGIDHASWLMAGALVVGDDGAAQDFVVALVPRHDYVVEANWNGLGLRGIGAHDVVVAGAIVPGYRTFGWVSPDQRSRLAPLYRLPQPILYTHTGTAPVLGAALGMLTARHPEVSHPLSAVAMADADLELSVLQMRRNVAELMDCARADATPEAELMLRSRRDQVVAFERAMAAIRLLAPDVDGELVERVWRDVQTAQMHVANDVERVLSVAGQFAFGLKVDAFIL</sequence>
<dbReference type="Gene3D" id="1.20.140.10">
    <property type="entry name" value="Butyryl-CoA Dehydrogenase, subunit A, domain 3"/>
    <property type="match status" value="1"/>
</dbReference>
<dbReference type="Pfam" id="PF02771">
    <property type="entry name" value="Acyl-CoA_dh_N"/>
    <property type="match status" value="1"/>
</dbReference>
<dbReference type="InterPro" id="IPR013786">
    <property type="entry name" value="AcylCoA_DH/ox_N"/>
</dbReference>
<dbReference type="OrthoDB" id="1170793at2"/>
<evidence type="ECO:0000313" key="3">
    <source>
        <dbReference type="EMBL" id="ORA39759.1"/>
    </source>
</evidence>
<protein>
    <submittedName>
        <fullName evidence="3">Acyl-CoA dehydrogenase</fullName>
    </submittedName>
</protein>
<reference evidence="3 4" key="1">
    <citation type="submission" date="2016-12" db="EMBL/GenBank/DDBJ databases">
        <title>The new phylogeny of genus Mycobacterium.</title>
        <authorList>
            <person name="Tortoli E."/>
            <person name="Trovato A."/>
            <person name="Cirillo D.M."/>
        </authorList>
    </citation>
    <scope>NUCLEOTIDE SEQUENCE [LARGE SCALE GENOMIC DNA]</scope>
    <source>
        <strain evidence="3 4">DSM 44624</strain>
    </source>
</reference>
<dbReference type="SUPFAM" id="SSF56645">
    <property type="entry name" value="Acyl-CoA dehydrogenase NM domain-like"/>
    <property type="match status" value="1"/>
</dbReference>
<reference evidence="2 5" key="2">
    <citation type="journal article" date="2019" name="Emerg. Microbes Infect.">
        <title>Comprehensive subspecies identification of 175 nontuberculous mycobacteria species based on 7547 genomic profiles.</title>
        <authorList>
            <person name="Matsumoto Y."/>
            <person name="Kinjo T."/>
            <person name="Motooka D."/>
            <person name="Nabeya D."/>
            <person name="Jung N."/>
            <person name="Uechi K."/>
            <person name="Horii T."/>
            <person name="Iida T."/>
            <person name="Fujita J."/>
            <person name="Nakamura S."/>
        </authorList>
    </citation>
    <scope>NUCLEOTIDE SEQUENCE [LARGE SCALE GENOMIC DNA]</scope>
    <source>
        <strain evidence="2 5">JCM 12687</strain>
    </source>
</reference>
<keyword evidence="5" id="KW-1185">Reference proteome</keyword>
<dbReference type="Gene3D" id="1.10.540.10">
    <property type="entry name" value="Acyl-CoA dehydrogenase/oxidase, N-terminal domain"/>
    <property type="match status" value="1"/>
</dbReference>
<evidence type="ECO:0000313" key="5">
    <source>
        <dbReference type="Proteomes" id="UP000467379"/>
    </source>
</evidence>
<dbReference type="PIRSF" id="PIRSF016578">
    <property type="entry name" value="HsaA"/>
    <property type="match status" value="1"/>
</dbReference>
<accession>A0A7I7W2Y8</accession>
<dbReference type="Gene3D" id="2.40.110.10">
    <property type="entry name" value="Butyryl-CoA Dehydrogenase, subunit A, domain 2"/>
    <property type="match status" value="1"/>
</dbReference>